<comment type="caution">
    <text evidence="3">The sequence shown here is derived from an EMBL/GenBank/DDBJ whole genome shotgun (WGS) entry which is preliminary data.</text>
</comment>
<dbReference type="PANTHER" id="PTHR36040">
    <property type="entry name" value="OS04G0188500 PROTEIN"/>
    <property type="match status" value="1"/>
</dbReference>
<keyword evidence="2" id="KW-0472">Membrane</keyword>
<name>A0ABC8R149_9AQUA</name>
<proteinExistence type="predicted"/>
<feature type="compositionally biased region" description="Basic and acidic residues" evidence="1">
    <location>
        <begin position="95"/>
        <end position="105"/>
    </location>
</feature>
<feature type="transmembrane region" description="Helical" evidence="2">
    <location>
        <begin position="23"/>
        <end position="41"/>
    </location>
</feature>
<evidence type="ECO:0000313" key="4">
    <source>
        <dbReference type="Proteomes" id="UP001642360"/>
    </source>
</evidence>
<organism evidence="3 4">
    <name type="scientific">Ilex paraguariensis</name>
    <name type="common">yerba mate</name>
    <dbReference type="NCBI Taxonomy" id="185542"/>
    <lineage>
        <taxon>Eukaryota</taxon>
        <taxon>Viridiplantae</taxon>
        <taxon>Streptophyta</taxon>
        <taxon>Embryophyta</taxon>
        <taxon>Tracheophyta</taxon>
        <taxon>Spermatophyta</taxon>
        <taxon>Magnoliopsida</taxon>
        <taxon>eudicotyledons</taxon>
        <taxon>Gunneridae</taxon>
        <taxon>Pentapetalae</taxon>
        <taxon>asterids</taxon>
        <taxon>campanulids</taxon>
        <taxon>Aquifoliales</taxon>
        <taxon>Aquifoliaceae</taxon>
        <taxon>Ilex</taxon>
    </lineage>
</organism>
<sequence>MKNLQSNHALTSLGKCETKSFKMRYLSLALVLMMLSSCLAINRKALMAEMHGHEQRQLVEDDGGIGFEYSGSGVNNHHEIHRKDFNNYSGGASKGGDDHTSGGET</sequence>
<evidence type="ECO:0000256" key="1">
    <source>
        <dbReference type="SAM" id="MobiDB-lite"/>
    </source>
</evidence>
<dbReference type="EMBL" id="CAUOFW020000910">
    <property type="protein sequence ID" value="CAK9138734.1"/>
    <property type="molecule type" value="Genomic_DNA"/>
</dbReference>
<feature type="region of interest" description="Disordered" evidence="1">
    <location>
        <begin position="78"/>
        <end position="105"/>
    </location>
</feature>
<evidence type="ECO:0000256" key="2">
    <source>
        <dbReference type="SAM" id="Phobius"/>
    </source>
</evidence>
<keyword evidence="4" id="KW-1185">Reference proteome</keyword>
<keyword evidence="2" id="KW-0812">Transmembrane</keyword>
<accession>A0ABC8R149</accession>
<dbReference type="PANTHER" id="PTHR36040:SF5">
    <property type="entry name" value="TRANSMEMBRANE PROTEIN"/>
    <property type="match status" value="1"/>
</dbReference>
<dbReference type="Proteomes" id="UP001642360">
    <property type="component" value="Unassembled WGS sequence"/>
</dbReference>
<evidence type="ECO:0000313" key="3">
    <source>
        <dbReference type="EMBL" id="CAK9138734.1"/>
    </source>
</evidence>
<dbReference type="AlphaFoldDB" id="A0ABC8R149"/>
<protein>
    <submittedName>
        <fullName evidence="3">Uncharacterized protein</fullName>
    </submittedName>
</protein>
<gene>
    <name evidence="3" type="ORF">ILEXP_LOCUS6084</name>
</gene>
<reference evidence="3 4" key="1">
    <citation type="submission" date="2024-02" db="EMBL/GenBank/DDBJ databases">
        <authorList>
            <person name="Vignale AGUSTIN F."/>
            <person name="Sosa J E."/>
            <person name="Modenutti C."/>
        </authorList>
    </citation>
    <scope>NUCLEOTIDE SEQUENCE [LARGE SCALE GENOMIC DNA]</scope>
</reference>
<keyword evidence="2" id="KW-1133">Transmembrane helix</keyword>